<feature type="chain" id="PRO_5043741969" evidence="3">
    <location>
        <begin position="22"/>
        <end position="84"/>
    </location>
</feature>
<feature type="signal peptide" evidence="3">
    <location>
        <begin position="1"/>
        <end position="21"/>
    </location>
</feature>
<proteinExistence type="predicted"/>
<evidence type="ECO:0000256" key="2">
    <source>
        <dbReference type="SAM" id="MobiDB-lite"/>
    </source>
</evidence>
<dbReference type="AlphaFoldDB" id="A0AAV5WS80"/>
<keyword evidence="5" id="KW-1185">Reference proteome</keyword>
<feature type="compositionally biased region" description="Low complexity" evidence="2">
    <location>
        <begin position="68"/>
        <end position="84"/>
    </location>
</feature>
<evidence type="ECO:0000256" key="3">
    <source>
        <dbReference type="SAM" id="SignalP"/>
    </source>
</evidence>
<dbReference type="EMBL" id="BTSY01000006">
    <property type="protein sequence ID" value="GMT33420.1"/>
    <property type="molecule type" value="Genomic_DNA"/>
</dbReference>
<accession>A0AAV5WS80</accession>
<organism evidence="4 5">
    <name type="scientific">Pristionchus fissidentatus</name>
    <dbReference type="NCBI Taxonomy" id="1538716"/>
    <lineage>
        <taxon>Eukaryota</taxon>
        <taxon>Metazoa</taxon>
        <taxon>Ecdysozoa</taxon>
        <taxon>Nematoda</taxon>
        <taxon>Chromadorea</taxon>
        <taxon>Rhabditida</taxon>
        <taxon>Rhabditina</taxon>
        <taxon>Diplogasteromorpha</taxon>
        <taxon>Diplogasteroidea</taxon>
        <taxon>Neodiplogasteridae</taxon>
        <taxon>Pristionchus</taxon>
    </lineage>
</organism>
<feature type="region of interest" description="Disordered" evidence="2">
    <location>
        <begin position="64"/>
        <end position="84"/>
    </location>
</feature>
<keyword evidence="3" id="KW-0732">Signal</keyword>
<dbReference type="Proteomes" id="UP001432322">
    <property type="component" value="Unassembled WGS sequence"/>
</dbReference>
<evidence type="ECO:0000313" key="4">
    <source>
        <dbReference type="EMBL" id="GMT33420.1"/>
    </source>
</evidence>
<sequence length="84" mass="9608">KLFCALPTILFFFFVAVTLKAFNVKKLEEKIKNELNETKQELEKVKMENSELIEEIEALEDEMNCGYSDDSSSESSSSSEESED</sequence>
<feature type="coiled-coil region" evidence="1">
    <location>
        <begin position="24"/>
        <end position="62"/>
    </location>
</feature>
<feature type="non-terminal residue" evidence="4">
    <location>
        <position position="1"/>
    </location>
</feature>
<gene>
    <name evidence="4" type="ORF">PFISCL1PPCAC_24717</name>
</gene>
<evidence type="ECO:0000256" key="1">
    <source>
        <dbReference type="SAM" id="Coils"/>
    </source>
</evidence>
<keyword evidence="1" id="KW-0175">Coiled coil</keyword>
<name>A0AAV5WS80_9BILA</name>
<evidence type="ECO:0000313" key="5">
    <source>
        <dbReference type="Proteomes" id="UP001432322"/>
    </source>
</evidence>
<comment type="caution">
    <text evidence="4">The sequence shown here is derived from an EMBL/GenBank/DDBJ whole genome shotgun (WGS) entry which is preliminary data.</text>
</comment>
<protein>
    <submittedName>
        <fullName evidence="4">Uncharacterized protein</fullName>
    </submittedName>
</protein>
<reference evidence="4" key="1">
    <citation type="submission" date="2023-10" db="EMBL/GenBank/DDBJ databases">
        <title>Genome assembly of Pristionchus species.</title>
        <authorList>
            <person name="Yoshida K."/>
            <person name="Sommer R.J."/>
        </authorList>
    </citation>
    <scope>NUCLEOTIDE SEQUENCE</scope>
    <source>
        <strain evidence="4">RS5133</strain>
    </source>
</reference>
<feature type="non-terminal residue" evidence="4">
    <location>
        <position position="84"/>
    </location>
</feature>